<accession>A0A0D2KFD8</accession>
<dbReference type="KEGG" id="mng:MNEG_13371"/>
<dbReference type="InterPro" id="IPR002921">
    <property type="entry name" value="Fungal_lipase-type"/>
</dbReference>
<keyword evidence="3" id="KW-1185">Reference proteome</keyword>
<proteinExistence type="predicted"/>
<dbReference type="InterPro" id="IPR029058">
    <property type="entry name" value="AB_hydrolase_fold"/>
</dbReference>
<dbReference type="EMBL" id="KK104001">
    <property type="protein sequence ID" value="KIY94593.1"/>
    <property type="molecule type" value="Genomic_DNA"/>
</dbReference>
<dbReference type="RefSeq" id="XP_013893613.1">
    <property type="nucleotide sequence ID" value="XM_014038159.1"/>
</dbReference>
<dbReference type="AlphaFoldDB" id="A0A0D2KFD8"/>
<dbReference type="Gene3D" id="3.40.50.1820">
    <property type="entry name" value="alpha/beta hydrolase"/>
    <property type="match status" value="1"/>
</dbReference>
<dbReference type="GO" id="GO:0006629">
    <property type="term" value="P:lipid metabolic process"/>
    <property type="evidence" value="ECO:0007669"/>
    <property type="project" value="InterPro"/>
</dbReference>
<sequence length="198" mass="21324">MRAWRTDATYPVSGAPKGLRIHSGFDVLWNSSSMATTFLGAYGRLHAAHPRAATYVLGHSMGGALAHLCALDIRARHDPPDLRVLTFGSPRVGNSVFADFFEQHVAESWRFTHGRDIVPSLPPTIMGFRHVSREVWVVALDPARGGGGGGAPQEQLVICDESGEDPTCHASVCHLGLCTSIADHLTYLGEMMMADGTC</sequence>
<name>A0A0D2KFD8_9CHLO</name>
<reference evidence="2 3" key="1">
    <citation type="journal article" date="2013" name="BMC Genomics">
        <title>Reconstruction of the lipid metabolism for the microalga Monoraphidium neglectum from its genome sequence reveals characteristics suitable for biofuel production.</title>
        <authorList>
            <person name="Bogen C."/>
            <person name="Al-Dilaimi A."/>
            <person name="Albersmeier A."/>
            <person name="Wichmann J."/>
            <person name="Grundmann M."/>
            <person name="Rupp O."/>
            <person name="Lauersen K.J."/>
            <person name="Blifernez-Klassen O."/>
            <person name="Kalinowski J."/>
            <person name="Goesmann A."/>
            <person name="Mussgnug J.H."/>
            <person name="Kruse O."/>
        </authorList>
    </citation>
    <scope>NUCLEOTIDE SEQUENCE [LARGE SCALE GENOMIC DNA]</scope>
    <source>
        <strain evidence="2 3">SAG 48.87</strain>
    </source>
</reference>
<gene>
    <name evidence="2" type="ORF">MNEG_13371</name>
</gene>
<dbReference type="CDD" id="cd00519">
    <property type="entry name" value="Lipase_3"/>
    <property type="match status" value="1"/>
</dbReference>
<dbReference type="Pfam" id="PF01764">
    <property type="entry name" value="Lipase_3"/>
    <property type="match status" value="1"/>
</dbReference>
<dbReference type="GeneID" id="25730827"/>
<feature type="domain" description="Fungal lipase-type" evidence="1">
    <location>
        <begin position="15"/>
        <end position="124"/>
    </location>
</feature>
<dbReference type="InterPro" id="IPR051218">
    <property type="entry name" value="Sec_MonoDiacylglyc_Lipase"/>
</dbReference>
<dbReference type="OrthoDB" id="426718at2759"/>
<protein>
    <recommendedName>
        <fullName evidence="1">Fungal lipase-type domain-containing protein</fullName>
    </recommendedName>
</protein>
<organism evidence="2 3">
    <name type="scientific">Monoraphidium neglectum</name>
    <dbReference type="NCBI Taxonomy" id="145388"/>
    <lineage>
        <taxon>Eukaryota</taxon>
        <taxon>Viridiplantae</taxon>
        <taxon>Chlorophyta</taxon>
        <taxon>core chlorophytes</taxon>
        <taxon>Chlorophyceae</taxon>
        <taxon>CS clade</taxon>
        <taxon>Sphaeropleales</taxon>
        <taxon>Selenastraceae</taxon>
        <taxon>Monoraphidium</taxon>
    </lineage>
</organism>
<dbReference type="SUPFAM" id="SSF53474">
    <property type="entry name" value="alpha/beta-Hydrolases"/>
    <property type="match status" value="1"/>
</dbReference>
<dbReference type="PANTHER" id="PTHR45856">
    <property type="entry name" value="ALPHA/BETA-HYDROLASES SUPERFAMILY PROTEIN"/>
    <property type="match status" value="1"/>
</dbReference>
<evidence type="ECO:0000259" key="1">
    <source>
        <dbReference type="Pfam" id="PF01764"/>
    </source>
</evidence>
<dbReference type="PANTHER" id="PTHR45856:SF25">
    <property type="entry name" value="FUNGAL LIPASE-LIKE DOMAIN-CONTAINING PROTEIN"/>
    <property type="match status" value="1"/>
</dbReference>
<evidence type="ECO:0000313" key="3">
    <source>
        <dbReference type="Proteomes" id="UP000054498"/>
    </source>
</evidence>
<dbReference type="Proteomes" id="UP000054498">
    <property type="component" value="Unassembled WGS sequence"/>
</dbReference>
<evidence type="ECO:0000313" key="2">
    <source>
        <dbReference type="EMBL" id="KIY94593.1"/>
    </source>
</evidence>